<dbReference type="SUPFAM" id="SSF52283">
    <property type="entry name" value="Formate/glycerate dehydrogenase catalytic domain-like"/>
    <property type="match status" value="1"/>
</dbReference>
<dbReference type="InterPro" id="IPR029752">
    <property type="entry name" value="D-isomer_DH_CS1"/>
</dbReference>
<feature type="domain" description="D-isomer specific 2-hydroxyacid dehydrogenase NAD-binding" evidence="5">
    <location>
        <begin position="111"/>
        <end position="299"/>
    </location>
</feature>
<feature type="domain" description="D-isomer specific 2-hydroxyacid dehydrogenase catalytic" evidence="4">
    <location>
        <begin position="8"/>
        <end position="330"/>
    </location>
</feature>
<keyword evidence="2" id="KW-0520">NAD</keyword>
<dbReference type="PANTHER" id="PTHR43026">
    <property type="entry name" value="2-HYDROXYACID DEHYDROGENASE HOMOLOG 1-RELATED"/>
    <property type="match status" value="1"/>
</dbReference>
<dbReference type="SUPFAM" id="SSF51735">
    <property type="entry name" value="NAD(P)-binding Rossmann-fold domains"/>
    <property type="match status" value="1"/>
</dbReference>
<dbReference type="Proteomes" id="UP001596310">
    <property type="component" value="Unassembled WGS sequence"/>
</dbReference>
<evidence type="ECO:0000313" key="6">
    <source>
        <dbReference type="EMBL" id="MFC6314188.1"/>
    </source>
</evidence>
<comment type="similarity">
    <text evidence="1 3">Belongs to the D-isomer specific 2-hydroxyacid dehydrogenase family.</text>
</comment>
<keyword evidence="3" id="KW-0560">Oxidoreductase</keyword>
<gene>
    <name evidence="6" type="ORF">ACFQHW_01205</name>
</gene>
<dbReference type="Pfam" id="PF02826">
    <property type="entry name" value="2-Hacid_dh_C"/>
    <property type="match status" value="1"/>
</dbReference>
<evidence type="ECO:0000256" key="2">
    <source>
        <dbReference type="ARBA" id="ARBA00023027"/>
    </source>
</evidence>
<dbReference type="RefSeq" id="WP_125596577.1">
    <property type="nucleotide sequence ID" value="NZ_JBHSSM010000005.1"/>
</dbReference>
<evidence type="ECO:0000313" key="7">
    <source>
        <dbReference type="Proteomes" id="UP001596310"/>
    </source>
</evidence>
<evidence type="ECO:0000256" key="3">
    <source>
        <dbReference type="RuleBase" id="RU003719"/>
    </source>
</evidence>
<dbReference type="PROSITE" id="PS00065">
    <property type="entry name" value="D_2_HYDROXYACID_DH_1"/>
    <property type="match status" value="1"/>
</dbReference>
<protein>
    <submittedName>
        <fullName evidence="6">NAD(P)-dependent oxidoreductase</fullName>
    </submittedName>
</protein>
<accession>A0ABW1UMC8</accession>
<evidence type="ECO:0000259" key="5">
    <source>
        <dbReference type="Pfam" id="PF02826"/>
    </source>
</evidence>
<dbReference type="InterPro" id="IPR006140">
    <property type="entry name" value="D-isomer_DH_NAD-bd"/>
</dbReference>
<name>A0ABW1UMC8_9LACO</name>
<dbReference type="InterPro" id="IPR006139">
    <property type="entry name" value="D-isomer_2_OHA_DH_cat_dom"/>
</dbReference>
<dbReference type="Gene3D" id="3.40.50.720">
    <property type="entry name" value="NAD(P)-binding Rossmann-like Domain"/>
    <property type="match status" value="2"/>
</dbReference>
<dbReference type="InterPro" id="IPR058205">
    <property type="entry name" value="D-LDH-like"/>
</dbReference>
<dbReference type="Pfam" id="PF00389">
    <property type="entry name" value="2-Hacid_dh"/>
    <property type="match status" value="1"/>
</dbReference>
<proteinExistence type="inferred from homology"/>
<dbReference type="PANTHER" id="PTHR43026:SF1">
    <property type="entry name" value="2-HYDROXYACID DEHYDROGENASE HOMOLOG 1-RELATED"/>
    <property type="match status" value="1"/>
</dbReference>
<organism evidence="6 7">
    <name type="scientific">Lapidilactobacillus achengensis</name>
    <dbReference type="NCBI Taxonomy" id="2486000"/>
    <lineage>
        <taxon>Bacteria</taxon>
        <taxon>Bacillati</taxon>
        <taxon>Bacillota</taxon>
        <taxon>Bacilli</taxon>
        <taxon>Lactobacillales</taxon>
        <taxon>Lactobacillaceae</taxon>
        <taxon>Lapidilactobacillus</taxon>
    </lineage>
</organism>
<dbReference type="InterPro" id="IPR036291">
    <property type="entry name" value="NAD(P)-bd_dom_sf"/>
</dbReference>
<reference evidence="7" key="1">
    <citation type="journal article" date="2019" name="Int. J. Syst. Evol. Microbiol.">
        <title>The Global Catalogue of Microorganisms (GCM) 10K type strain sequencing project: providing services to taxonomists for standard genome sequencing and annotation.</title>
        <authorList>
            <consortium name="The Broad Institute Genomics Platform"/>
            <consortium name="The Broad Institute Genome Sequencing Center for Infectious Disease"/>
            <person name="Wu L."/>
            <person name="Ma J."/>
        </authorList>
    </citation>
    <scope>NUCLEOTIDE SEQUENCE [LARGE SCALE GENOMIC DNA]</scope>
    <source>
        <strain evidence="7">CCM 8897</strain>
    </source>
</reference>
<dbReference type="EMBL" id="JBHSSM010000005">
    <property type="protein sequence ID" value="MFC6314188.1"/>
    <property type="molecule type" value="Genomic_DNA"/>
</dbReference>
<evidence type="ECO:0000256" key="1">
    <source>
        <dbReference type="ARBA" id="ARBA00005854"/>
    </source>
</evidence>
<sequence length="332" mass="35743">MKITAYGVSTEEQRIFEKWQATHPDVTLQLLPDWLTAANVDLAAGSLGISAFQTGQYDAALFEKMARLQIPVLAIRNVGTDNIDFPAAAQAGIQISNVPSYSPAGIAEYVVALALQLLRRLPEVTTLVAADQLLTARGLTGRELSRQTVGVVGFGHIGQLTAKLFHQMGARVLAYDAYYHGAEPTWLRLMPDLPSLLAESNLVTLHVPGVPANHHLLNATNLALLPAEALVINTARGNLIDTPALIAALKKGALGGAAIDTFEREDQIEPAVQQQRPITDPLYRELLALPNVLVTPHIAYHTNVAVENMVQDSLANLLAYASNGQLQTPVTH</sequence>
<comment type="caution">
    <text evidence="6">The sequence shown here is derived from an EMBL/GenBank/DDBJ whole genome shotgun (WGS) entry which is preliminary data.</text>
</comment>
<evidence type="ECO:0000259" key="4">
    <source>
        <dbReference type="Pfam" id="PF00389"/>
    </source>
</evidence>
<keyword evidence="7" id="KW-1185">Reference proteome</keyword>